<evidence type="ECO:0000313" key="3">
    <source>
        <dbReference type="EMBL" id="CAE1293646.1"/>
    </source>
</evidence>
<dbReference type="GO" id="GO:0005096">
    <property type="term" value="F:GTPase activator activity"/>
    <property type="evidence" value="ECO:0007669"/>
    <property type="project" value="TreeGrafter"/>
</dbReference>
<dbReference type="InterPro" id="IPR008936">
    <property type="entry name" value="Rho_GTPase_activation_prot"/>
</dbReference>
<evidence type="ECO:0000313" key="4">
    <source>
        <dbReference type="Proteomes" id="UP000597762"/>
    </source>
</evidence>
<dbReference type="PROSITE" id="PS50238">
    <property type="entry name" value="RHOGAP"/>
    <property type="match status" value="1"/>
</dbReference>
<feature type="compositionally biased region" description="Low complexity" evidence="1">
    <location>
        <begin position="280"/>
        <end position="290"/>
    </location>
</feature>
<feature type="domain" description="Rho-GAP" evidence="2">
    <location>
        <begin position="24"/>
        <end position="214"/>
    </location>
</feature>
<accession>A0A812DAN7</accession>
<dbReference type="EMBL" id="CAHIKZ030002904">
    <property type="protein sequence ID" value="CAE1293646.1"/>
    <property type="molecule type" value="Genomic_DNA"/>
</dbReference>
<dbReference type="PANTHER" id="PTHR15670:SF4">
    <property type="entry name" value="RHO GTPASE-ACTIVATING PROTEIN 11A"/>
    <property type="match status" value="1"/>
</dbReference>
<gene>
    <name evidence="3" type="ORF">SPHA_49932</name>
</gene>
<proteinExistence type="predicted"/>
<dbReference type="Pfam" id="PF00620">
    <property type="entry name" value="RhoGAP"/>
    <property type="match status" value="1"/>
</dbReference>
<name>A0A812DAN7_ACAPH</name>
<dbReference type="Gene3D" id="1.10.555.10">
    <property type="entry name" value="Rho GTPase activation protein"/>
    <property type="match status" value="1"/>
</dbReference>
<evidence type="ECO:0000256" key="1">
    <source>
        <dbReference type="SAM" id="MobiDB-lite"/>
    </source>
</evidence>
<reference evidence="3" key="1">
    <citation type="submission" date="2021-01" db="EMBL/GenBank/DDBJ databases">
        <authorList>
            <person name="Li R."/>
            <person name="Bekaert M."/>
        </authorList>
    </citation>
    <scope>NUCLEOTIDE SEQUENCE</scope>
    <source>
        <strain evidence="3">Farmed</strain>
    </source>
</reference>
<dbReference type="GO" id="GO:0007165">
    <property type="term" value="P:signal transduction"/>
    <property type="evidence" value="ECO:0007669"/>
    <property type="project" value="InterPro"/>
</dbReference>
<dbReference type="SUPFAM" id="SSF48350">
    <property type="entry name" value="GTPase activation domain, GAP"/>
    <property type="match status" value="1"/>
</dbReference>
<dbReference type="OrthoDB" id="410651at2759"/>
<dbReference type="Proteomes" id="UP000597762">
    <property type="component" value="Unassembled WGS sequence"/>
</dbReference>
<dbReference type="InterPro" id="IPR042869">
    <property type="entry name" value="ARHGAP11A/B"/>
</dbReference>
<organism evidence="3 4">
    <name type="scientific">Acanthosepion pharaonis</name>
    <name type="common">Pharaoh cuttlefish</name>
    <name type="synonym">Sepia pharaonis</name>
    <dbReference type="NCBI Taxonomy" id="158019"/>
    <lineage>
        <taxon>Eukaryota</taxon>
        <taxon>Metazoa</taxon>
        <taxon>Spiralia</taxon>
        <taxon>Lophotrochozoa</taxon>
        <taxon>Mollusca</taxon>
        <taxon>Cephalopoda</taxon>
        <taxon>Coleoidea</taxon>
        <taxon>Decapodiformes</taxon>
        <taxon>Sepiida</taxon>
        <taxon>Sepiina</taxon>
        <taxon>Sepiidae</taxon>
        <taxon>Acanthosepion</taxon>
    </lineage>
</organism>
<feature type="region of interest" description="Disordered" evidence="1">
    <location>
        <begin position="364"/>
        <end position="386"/>
    </location>
</feature>
<dbReference type="InterPro" id="IPR000198">
    <property type="entry name" value="RhoGAP_dom"/>
</dbReference>
<dbReference type="PANTHER" id="PTHR15670">
    <property type="entry name" value="RHO GTPASE ACTIVATING PROTEIN 11A"/>
    <property type="match status" value="1"/>
</dbReference>
<comment type="caution">
    <text evidence="3">The sequence shown here is derived from an EMBL/GenBank/DDBJ whole genome shotgun (WGS) entry which is preliminary data.</text>
</comment>
<sequence>MRAPPTETQKVQHFKNYLGYVPCYYLEPFGHVPSFLVRAAAIIEQNIFVEGIFRKSGSLSRQKKVEEEIENECDVSSANVFDITSLIKQFFRELREPLLTNLYRDSFLKCLQIWNNTSNSSDVLKSDECPVVKLCLLLPPEHLSTLRFTMNLFSKIAAASGQNKMNVRNLSLVMAPSIMHSYNKGDKITDVEEKLLPLQMSLMELLISKEKNIGLISNALYERAETMTACFGNVMEPDSANIKVAASGHKKKERRSGSLQGFVSTIAQSITRWHRSGNNSYSRSSITRSSPDLTKVSDASSTDKPVQLTPVILGKRKAPKEMATSGLSASKRKAGIIGQQHLLPNTPSRKLTSRMQDDSNQYDLKANLLPNTPDRNKTSPSKKTKRKPFFQVLCASKSSKKIEEVKNLGTKLKEPSIQEFGLCREAVGNGKGSRRRKRSASPFHRKLGIIKHAVPVLAVAIVHIQQLPCLFL</sequence>
<keyword evidence="4" id="KW-1185">Reference proteome</keyword>
<protein>
    <submittedName>
        <fullName evidence="3">ARHGAP11</fullName>
    </submittedName>
</protein>
<feature type="region of interest" description="Disordered" evidence="1">
    <location>
        <begin position="276"/>
        <end position="302"/>
    </location>
</feature>
<dbReference type="AlphaFoldDB" id="A0A812DAN7"/>
<dbReference type="SMART" id="SM00324">
    <property type="entry name" value="RhoGAP"/>
    <property type="match status" value="1"/>
</dbReference>
<evidence type="ECO:0000259" key="2">
    <source>
        <dbReference type="PROSITE" id="PS50238"/>
    </source>
</evidence>